<dbReference type="InterPro" id="IPR036465">
    <property type="entry name" value="vWFA_dom_sf"/>
</dbReference>
<feature type="region of interest" description="Disordered" evidence="1">
    <location>
        <begin position="1"/>
        <end position="201"/>
    </location>
</feature>
<comment type="caution">
    <text evidence="2">The sequence shown here is derived from an EMBL/GenBank/DDBJ whole genome shotgun (WGS) entry which is preliminary data.</text>
</comment>
<accession>A0AAD3YCF0</accession>
<keyword evidence="3" id="KW-1185">Reference proteome</keyword>
<evidence type="ECO:0000256" key="1">
    <source>
        <dbReference type="SAM" id="MobiDB-lite"/>
    </source>
</evidence>
<protein>
    <recommendedName>
        <fullName evidence="4">VWFA domain-containing protein</fullName>
    </recommendedName>
</protein>
<feature type="compositionally biased region" description="Low complexity" evidence="1">
    <location>
        <begin position="16"/>
        <end position="33"/>
    </location>
</feature>
<name>A0AAD3YCF0_9TREE</name>
<reference evidence="2" key="1">
    <citation type="journal article" date="2023" name="BMC Genomics">
        <title>Chromosome-level genome assemblies of Cutaneotrichosporon spp. (Trichosporonales, Basidiomycota) reveal imbalanced evolution between nucleotide sequences and chromosome synteny.</title>
        <authorList>
            <person name="Kobayashi Y."/>
            <person name="Kayamori A."/>
            <person name="Aoki K."/>
            <person name="Shiwa Y."/>
            <person name="Matsutani M."/>
            <person name="Fujita N."/>
            <person name="Sugita T."/>
            <person name="Iwasaki W."/>
            <person name="Tanaka N."/>
            <person name="Takashima M."/>
        </authorList>
    </citation>
    <scope>NUCLEOTIDE SEQUENCE</scope>
    <source>
        <strain evidence="2">HIS016</strain>
    </source>
</reference>
<dbReference type="SUPFAM" id="SSF53300">
    <property type="entry name" value="vWA-like"/>
    <property type="match status" value="1"/>
</dbReference>
<dbReference type="Proteomes" id="UP001222932">
    <property type="component" value="Unassembled WGS sequence"/>
</dbReference>
<reference evidence="2" key="2">
    <citation type="submission" date="2023-06" db="EMBL/GenBank/DDBJ databases">
        <authorList>
            <person name="Kobayashi Y."/>
            <person name="Kayamori A."/>
            <person name="Aoki K."/>
            <person name="Shiwa Y."/>
            <person name="Fujita N."/>
            <person name="Sugita T."/>
            <person name="Iwasaki W."/>
            <person name="Tanaka N."/>
            <person name="Takashima M."/>
        </authorList>
    </citation>
    <scope>NUCLEOTIDE SEQUENCE</scope>
    <source>
        <strain evidence="2">HIS016</strain>
    </source>
</reference>
<proteinExistence type="predicted"/>
<evidence type="ECO:0000313" key="3">
    <source>
        <dbReference type="Proteomes" id="UP001222932"/>
    </source>
</evidence>
<evidence type="ECO:0000313" key="2">
    <source>
        <dbReference type="EMBL" id="GMK58040.1"/>
    </source>
</evidence>
<gene>
    <name evidence="2" type="ORF">CspeluHIS016_0500720</name>
</gene>
<dbReference type="PANTHER" id="PTHR34706:SF2">
    <property type="entry name" value="RFEF"/>
    <property type="match status" value="1"/>
</dbReference>
<evidence type="ECO:0008006" key="4">
    <source>
        <dbReference type="Google" id="ProtNLM"/>
    </source>
</evidence>
<dbReference type="AlphaFoldDB" id="A0AAD3YCF0"/>
<organism evidence="2 3">
    <name type="scientific">Cutaneotrichosporon spelunceum</name>
    <dbReference type="NCBI Taxonomy" id="1672016"/>
    <lineage>
        <taxon>Eukaryota</taxon>
        <taxon>Fungi</taxon>
        <taxon>Dikarya</taxon>
        <taxon>Basidiomycota</taxon>
        <taxon>Agaricomycotina</taxon>
        <taxon>Tremellomycetes</taxon>
        <taxon>Trichosporonales</taxon>
        <taxon>Trichosporonaceae</taxon>
        <taxon>Cutaneotrichosporon</taxon>
    </lineage>
</organism>
<dbReference type="Gene3D" id="3.40.50.410">
    <property type="entry name" value="von Willebrand factor, type A domain"/>
    <property type="match status" value="1"/>
</dbReference>
<dbReference type="PANTHER" id="PTHR34706">
    <property type="entry name" value="SLR1338 PROTEIN"/>
    <property type="match status" value="1"/>
</dbReference>
<dbReference type="EMBL" id="BTCM01000005">
    <property type="protein sequence ID" value="GMK58040.1"/>
    <property type="molecule type" value="Genomic_DNA"/>
</dbReference>
<sequence length="492" mass="52581">MGLASKLAAAQNQPSGAAFGAPGAPPQAQYGAPGAPPPVPGGRPGQPGVPGAAGAYGQQPQYGQPGQQPGQPGQYGQPGQQQYGQQPGQYGQPQPGQYGQPGQQPGQPGQYGQPGQQQYGQPGQQQYGQQPGQAGQYGARPGQPGQYGQPGQPQYGQPGQQQYGQQPGQQPGQYGQQPGQYGQQQQFGQQPGQYGAPMGGGAGGVSAQQLVPLLQQCVQDQNLQAFYPPGSLEQIAQRVAASGALPKIAQEWRLPMEIAIDLVKMALFDFVLYVDDSGSMAFEENGERIDDLKLIMSRVATATALFDQDGIQVRFMNSPVQGDNITSEPAAMSLIQNVKFSGLTPLGTNLMTKVLEPLLLRPARMNQLQKPLVVVTITDGTPAGENRDEVFNVIQRVDHELSRSRYGRDAVSYQFAQVGNDQKAQAFLETLDNHPIVGGLVDCTSNFENEQAEMMRKTGIDLTPETWLVKLLMGPIDTSYDSKDETGPPQRR</sequence>
<feature type="compositionally biased region" description="Low complexity" evidence="1">
    <location>
        <begin position="49"/>
        <end position="196"/>
    </location>
</feature>